<dbReference type="PANTHER" id="PTHR43875">
    <property type="entry name" value="MALTODEXTRIN IMPORT ATP-BINDING PROTEIN MSMX"/>
    <property type="match status" value="1"/>
</dbReference>
<evidence type="ECO:0000313" key="5">
    <source>
        <dbReference type="EMBL" id="GAA3804595.1"/>
    </source>
</evidence>
<dbReference type="SMART" id="SM00382">
    <property type="entry name" value="AAA"/>
    <property type="match status" value="1"/>
</dbReference>
<proteinExistence type="predicted"/>
<dbReference type="GO" id="GO:0005524">
    <property type="term" value="F:ATP binding"/>
    <property type="evidence" value="ECO:0007669"/>
    <property type="project" value="UniProtKB-KW"/>
</dbReference>
<dbReference type="Pfam" id="PF00005">
    <property type="entry name" value="ABC_tran"/>
    <property type="match status" value="1"/>
</dbReference>
<evidence type="ECO:0000256" key="1">
    <source>
        <dbReference type="ARBA" id="ARBA00022448"/>
    </source>
</evidence>
<gene>
    <name evidence="5" type="ORF">GCM10022226_25600</name>
</gene>
<organism evidence="5 6">
    <name type="scientific">Sphaerisporangium flaviroseum</name>
    <dbReference type="NCBI Taxonomy" id="509199"/>
    <lineage>
        <taxon>Bacteria</taxon>
        <taxon>Bacillati</taxon>
        <taxon>Actinomycetota</taxon>
        <taxon>Actinomycetes</taxon>
        <taxon>Streptosporangiales</taxon>
        <taxon>Streptosporangiaceae</taxon>
        <taxon>Sphaerisporangium</taxon>
    </lineage>
</organism>
<dbReference type="Gene3D" id="2.40.50.100">
    <property type="match status" value="1"/>
</dbReference>
<dbReference type="CDD" id="cd03301">
    <property type="entry name" value="ABC_MalK_N"/>
    <property type="match status" value="1"/>
</dbReference>
<feature type="domain" description="ABC transporter" evidence="4">
    <location>
        <begin position="32"/>
        <end position="263"/>
    </location>
</feature>
<dbReference type="InterPro" id="IPR017871">
    <property type="entry name" value="ABC_transporter-like_CS"/>
</dbReference>
<evidence type="ECO:0000256" key="2">
    <source>
        <dbReference type="ARBA" id="ARBA00022741"/>
    </source>
</evidence>
<keyword evidence="6" id="KW-1185">Reference proteome</keyword>
<accession>A0ABP7HXS2</accession>
<keyword evidence="2" id="KW-0547">Nucleotide-binding</keyword>
<keyword evidence="1" id="KW-0813">Transport</keyword>
<sequence>MARDAMYYLINHIDGWDPGFDAREERVTMSTVVLDSVTKVYPGGHLAVDRMSLRAEEGELLVLLGPSGCGKSTLLRMIAGLEEITDGDLYLDGRLANDLAPRDRDVAMVFQNGALYPHRTVRGNLSFPLEIAKADPAMVRERVVELSRALHIDETLERRPGTLSGGQRQRVAMGRAIVRQPSLFLMDEPLSNLDAGMRTELRMEISSLVRALGVTTIYVTHDQVEALTLADRIAIMNRGILQDVGTPGQIYNDPATAFVAAFLSSQQLNLLSATVRTPQNQYIMLDFGLHQITMPWTDPRAYAVSQHTGSQIIVGIRPDGLAPIPEGADGPHFSGRVRTLEYHGHEWLAYLEVGIPAVPAPEPGPAPNLNGHSNGNGHAATSKIRSMMRRLMSGAEEPTPEYIAPAAAGSGHHRRSDLVVRLGSRPVWRAGEHGRVAVDLSRLMLFTLQGNRIDPPRR</sequence>
<dbReference type="InterPro" id="IPR047641">
    <property type="entry name" value="ABC_transpr_MalK/UgpC-like"/>
</dbReference>
<comment type="caution">
    <text evidence="5">The sequence shown here is derived from an EMBL/GenBank/DDBJ whole genome shotgun (WGS) entry which is preliminary data.</text>
</comment>
<evidence type="ECO:0000313" key="6">
    <source>
        <dbReference type="Proteomes" id="UP001500888"/>
    </source>
</evidence>
<keyword evidence="3 5" id="KW-0067">ATP-binding</keyword>
<dbReference type="InterPro" id="IPR015855">
    <property type="entry name" value="ABC_transpr_MalK-like"/>
</dbReference>
<dbReference type="InterPro" id="IPR027417">
    <property type="entry name" value="P-loop_NTPase"/>
</dbReference>
<dbReference type="PROSITE" id="PS00211">
    <property type="entry name" value="ABC_TRANSPORTER_1"/>
    <property type="match status" value="1"/>
</dbReference>
<protein>
    <submittedName>
        <fullName evidence="5">ABC transporter ATP-binding protein</fullName>
    </submittedName>
</protein>
<dbReference type="PROSITE" id="PS50893">
    <property type="entry name" value="ABC_TRANSPORTER_2"/>
    <property type="match status" value="1"/>
</dbReference>
<dbReference type="InterPro" id="IPR003593">
    <property type="entry name" value="AAA+_ATPase"/>
</dbReference>
<dbReference type="InterPro" id="IPR008995">
    <property type="entry name" value="Mo/tungstate-bd_C_term_dom"/>
</dbReference>
<dbReference type="EMBL" id="BAAAZR010000004">
    <property type="protein sequence ID" value="GAA3804595.1"/>
    <property type="molecule type" value="Genomic_DNA"/>
</dbReference>
<dbReference type="PANTHER" id="PTHR43875:SF1">
    <property type="entry name" value="OSMOPROTECTIVE COMPOUNDS UPTAKE ATP-BINDING PROTEIN GGTA"/>
    <property type="match status" value="1"/>
</dbReference>
<dbReference type="InterPro" id="IPR003439">
    <property type="entry name" value="ABC_transporter-like_ATP-bd"/>
</dbReference>
<evidence type="ECO:0000259" key="4">
    <source>
        <dbReference type="PROSITE" id="PS50893"/>
    </source>
</evidence>
<dbReference type="SUPFAM" id="SSF52540">
    <property type="entry name" value="P-loop containing nucleoside triphosphate hydrolases"/>
    <property type="match status" value="1"/>
</dbReference>
<dbReference type="SUPFAM" id="SSF50331">
    <property type="entry name" value="MOP-like"/>
    <property type="match status" value="1"/>
</dbReference>
<dbReference type="Proteomes" id="UP001500888">
    <property type="component" value="Unassembled WGS sequence"/>
</dbReference>
<evidence type="ECO:0000256" key="3">
    <source>
        <dbReference type="ARBA" id="ARBA00022840"/>
    </source>
</evidence>
<name>A0ABP7HXS2_9ACTN</name>
<reference evidence="6" key="1">
    <citation type="journal article" date="2019" name="Int. J. Syst. Evol. Microbiol.">
        <title>The Global Catalogue of Microorganisms (GCM) 10K type strain sequencing project: providing services to taxonomists for standard genome sequencing and annotation.</title>
        <authorList>
            <consortium name="The Broad Institute Genomics Platform"/>
            <consortium name="The Broad Institute Genome Sequencing Center for Infectious Disease"/>
            <person name="Wu L."/>
            <person name="Ma J."/>
        </authorList>
    </citation>
    <scope>NUCLEOTIDE SEQUENCE [LARGE SCALE GENOMIC DNA]</scope>
    <source>
        <strain evidence="6">JCM 16908</strain>
    </source>
</reference>
<dbReference type="Gene3D" id="3.40.50.300">
    <property type="entry name" value="P-loop containing nucleotide triphosphate hydrolases"/>
    <property type="match status" value="1"/>
</dbReference>